<name>A0ABT0BYY4_9BACT</name>
<accession>A0ABT0BYY4</accession>
<organism evidence="1 2">
    <name type="scientific">Parabacteroides faecalis</name>
    <dbReference type="NCBI Taxonomy" id="2924040"/>
    <lineage>
        <taxon>Bacteria</taxon>
        <taxon>Pseudomonadati</taxon>
        <taxon>Bacteroidota</taxon>
        <taxon>Bacteroidia</taxon>
        <taxon>Bacteroidales</taxon>
        <taxon>Tannerellaceae</taxon>
        <taxon>Parabacteroides</taxon>
    </lineage>
</organism>
<reference evidence="1 2" key="1">
    <citation type="submission" date="2022-03" db="EMBL/GenBank/DDBJ databases">
        <title>Parabacteroides sp. nov. isolated from swine feces.</title>
        <authorList>
            <person name="Bak J.E."/>
        </authorList>
    </citation>
    <scope>NUCLEOTIDE SEQUENCE [LARGE SCALE GENOMIC DNA]</scope>
    <source>
        <strain evidence="1 2">AGMB00274</strain>
    </source>
</reference>
<dbReference type="RefSeq" id="WP_243323685.1">
    <property type="nucleotide sequence ID" value="NZ_JAKZMM010000009.1"/>
</dbReference>
<protein>
    <submittedName>
        <fullName evidence="1">Uncharacterized protein</fullName>
    </submittedName>
</protein>
<evidence type="ECO:0000313" key="2">
    <source>
        <dbReference type="Proteomes" id="UP001165444"/>
    </source>
</evidence>
<proteinExistence type="predicted"/>
<comment type="caution">
    <text evidence="1">The sequence shown here is derived from an EMBL/GenBank/DDBJ whole genome shotgun (WGS) entry which is preliminary data.</text>
</comment>
<gene>
    <name evidence="1" type="ORF">MUN53_05110</name>
</gene>
<sequence>MITEKKFMLISIRDNKLKVKVDQYNPENNDAFQNTYMNDAPIHEELGLAMQNLLFHVEQLTHSKIPGLYVDGFYRQPSGNSEIINIYAGLRTDTTCPINLAVRVNTGKDTYEWLERLMDDLSFCEREALLYITEGKRFESDSFINVLAN</sequence>
<dbReference type="EMBL" id="JAKZMM010000009">
    <property type="protein sequence ID" value="MCJ2379994.1"/>
    <property type="molecule type" value="Genomic_DNA"/>
</dbReference>
<dbReference type="Proteomes" id="UP001165444">
    <property type="component" value="Unassembled WGS sequence"/>
</dbReference>
<keyword evidence="2" id="KW-1185">Reference proteome</keyword>
<evidence type="ECO:0000313" key="1">
    <source>
        <dbReference type="EMBL" id="MCJ2379994.1"/>
    </source>
</evidence>